<name>A0A6M2BW82_9GAMM</name>
<comment type="similarity">
    <text evidence="2 7">Belongs to the FHIPEP (flagella/HR/invasion proteins export pore) family.</text>
</comment>
<evidence type="ECO:0000256" key="4">
    <source>
        <dbReference type="ARBA" id="ARBA00022692"/>
    </source>
</evidence>
<evidence type="ECO:0000313" key="9">
    <source>
        <dbReference type="Proteomes" id="UP000472676"/>
    </source>
</evidence>
<dbReference type="Gene3D" id="3.40.50.12790">
    <property type="entry name" value="FHIPEP family, domain 4"/>
    <property type="match status" value="1"/>
</dbReference>
<accession>A0A6M2BW82</accession>
<keyword evidence="5 7" id="KW-1133">Transmembrane helix</keyword>
<comment type="caution">
    <text evidence="8">The sequence shown here is derived from an EMBL/GenBank/DDBJ whole genome shotgun (WGS) entry which is preliminary data.</text>
</comment>
<dbReference type="AlphaFoldDB" id="A0A6M2BW82"/>
<keyword evidence="8" id="KW-0966">Cell projection</keyword>
<dbReference type="Gene3D" id="3.40.30.60">
    <property type="entry name" value="FHIPEP family, domain 1"/>
    <property type="match status" value="1"/>
</dbReference>
<evidence type="ECO:0000256" key="5">
    <source>
        <dbReference type="ARBA" id="ARBA00022989"/>
    </source>
</evidence>
<feature type="transmembrane region" description="Helical" evidence="7">
    <location>
        <begin position="42"/>
        <end position="62"/>
    </location>
</feature>
<feature type="transmembrane region" description="Helical" evidence="7">
    <location>
        <begin position="18"/>
        <end position="36"/>
    </location>
</feature>
<sequence>MNFSAFLDQLRNAERKGLAAPILLLMVLAMMVVPLAPPVLDLMFTLNITIAIVVLLGVVYVLRPMDFSSFPTVLLFVTLLRLALNVASTRVVLLHGHEGAGAAGHVIQAFGEFVVGGNYAVGFVVFVILTIVNFMVVTKGAERVSEVSARFILDSLPGKQMAIDADLNAGLMTREEARERRNEVREEADFYGSMDGASKFIRGDALAGIMILVINVIGGLLIGTMQHGMSLGDALKNYTLLAIGDGLVAQVPSLLLSTGVAVLVTRMSKSQDMSQQLVGQVFGQPRVLAIAATVLALIGFVPGMPNFVFLLLAAACGGIAWLLARKQRAAASAPPPPAAPTAPAELGWDDIGRTDAIGLEVGYRLIPLVDARQGGELMARIKGVRKKLTQDIGFLIPPVHIRDNLELQPASYRLLVHGVPVAEAQVYPDRDLALNPGRVFGTLDGIQTTDPSFGMPAVWIERGAREHAQTLGYSVVDCSTVVATHLSQVIQNHAHELFGHDEAQALVAQLAKQAPKLAEDLVPKLLPLNVFTRVLQSLLAERVPIRHLRVIAEALAEAAPRSQDPVALAGHVRVALGRQIVQEINGMAPELPVLTLGAPLEQVLQDSLKSGGTAIEPGLAERMHRSLTDGARKQEQAGQPAVLLVPNGLRPLLARFTRQTVPGLHVLSFDEVPDNKQIRMIGAIA</sequence>
<dbReference type="PIRSF" id="PIRSF005419">
    <property type="entry name" value="FlhA"/>
    <property type="match status" value="1"/>
</dbReference>
<dbReference type="InterPro" id="IPR042193">
    <property type="entry name" value="FHIPEP_3"/>
</dbReference>
<reference evidence="8 9" key="1">
    <citation type="journal article" date="2014" name="Int. J. Syst. Evol. Microbiol.">
        <title>Solimonas terrae sp. nov., isolated from soil.</title>
        <authorList>
            <person name="Kim S.J."/>
            <person name="Moon J.Y."/>
            <person name="Weon H.Y."/>
            <person name="Ahn J.H."/>
            <person name="Chen W.M."/>
            <person name="Kwon S.W."/>
        </authorList>
    </citation>
    <scope>NUCLEOTIDE SEQUENCE [LARGE SCALE GENOMIC DNA]</scope>
    <source>
        <strain evidence="8 9">KIS83-12</strain>
    </source>
</reference>
<keyword evidence="7" id="KW-0653">Protein transport</keyword>
<dbReference type="InterPro" id="IPR025505">
    <property type="entry name" value="FHIPEP_CS"/>
</dbReference>
<dbReference type="PANTHER" id="PTHR30161:SF1">
    <property type="entry name" value="FLAGELLAR BIOSYNTHESIS PROTEIN FLHA-RELATED"/>
    <property type="match status" value="1"/>
</dbReference>
<evidence type="ECO:0000313" key="8">
    <source>
        <dbReference type="EMBL" id="NGY06902.1"/>
    </source>
</evidence>
<dbReference type="Pfam" id="PF00771">
    <property type="entry name" value="FHIPEP"/>
    <property type="match status" value="1"/>
</dbReference>
<evidence type="ECO:0000256" key="7">
    <source>
        <dbReference type="RuleBase" id="RU364093"/>
    </source>
</evidence>
<feature type="transmembrane region" description="Helical" evidence="7">
    <location>
        <begin position="205"/>
        <end position="227"/>
    </location>
</feature>
<dbReference type="InterPro" id="IPR042194">
    <property type="entry name" value="FHIPEP_1"/>
</dbReference>
<feature type="transmembrane region" description="Helical" evidence="7">
    <location>
        <begin position="113"/>
        <end position="136"/>
    </location>
</feature>
<feature type="transmembrane region" description="Helical" evidence="7">
    <location>
        <begin position="307"/>
        <end position="324"/>
    </location>
</feature>
<dbReference type="PRINTS" id="PR00949">
    <property type="entry name" value="TYPE3IMAPROT"/>
</dbReference>
<keyword evidence="3 7" id="KW-1003">Cell membrane</keyword>
<keyword evidence="6 7" id="KW-0472">Membrane</keyword>
<evidence type="ECO:0000256" key="3">
    <source>
        <dbReference type="ARBA" id="ARBA00022475"/>
    </source>
</evidence>
<evidence type="ECO:0000256" key="6">
    <source>
        <dbReference type="ARBA" id="ARBA00023136"/>
    </source>
</evidence>
<dbReference type="InterPro" id="IPR001712">
    <property type="entry name" value="T3SS_FHIPEP"/>
</dbReference>
<dbReference type="Gene3D" id="1.10.8.540">
    <property type="entry name" value="FHIPEP family, domain 3"/>
    <property type="match status" value="1"/>
</dbReference>
<protein>
    <recommendedName>
        <fullName evidence="7">Flagellar biosynthesis protein FlhA</fullName>
    </recommendedName>
</protein>
<organism evidence="8 9">
    <name type="scientific">Solimonas terrae</name>
    <dbReference type="NCBI Taxonomy" id="1396819"/>
    <lineage>
        <taxon>Bacteria</taxon>
        <taxon>Pseudomonadati</taxon>
        <taxon>Pseudomonadota</taxon>
        <taxon>Gammaproteobacteria</taxon>
        <taxon>Nevskiales</taxon>
        <taxon>Nevskiaceae</taxon>
        <taxon>Solimonas</taxon>
    </lineage>
</organism>
<feature type="transmembrane region" description="Helical" evidence="7">
    <location>
        <begin position="277"/>
        <end position="301"/>
    </location>
</feature>
<keyword evidence="7" id="KW-0813">Transport</keyword>
<proteinExistence type="inferred from homology"/>
<keyword evidence="9" id="KW-1185">Reference proteome</keyword>
<dbReference type="GO" id="GO:0005886">
    <property type="term" value="C:plasma membrane"/>
    <property type="evidence" value="ECO:0007669"/>
    <property type="project" value="UniProtKB-SubCell"/>
</dbReference>
<comment type="function">
    <text evidence="7">Required for formation of the rod structure of the flagellar apparatus. Together with FliI and FliH, may constitute the export apparatus of flagellin.</text>
</comment>
<dbReference type="NCBIfam" id="TIGR01398">
    <property type="entry name" value="FlhA"/>
    <property type="match status" value="1"/>
</dbReference>
<dbReference type="GO" id="GO:0009306">
    <property type="term" value="P:protein secretion"/>
    <property type="evidence" value="ECO:0007669"/>
    <property type="project" value="InterPro"/>
</dbReference>
<evidence type="ECO:0000256" key="1">
    <source>
        <dbReference type="ARBA" id="ARBA00004651"/>
    </source>
</evidence>
<keyword evidence="7" id="KW-1005">Bacterial flagellum biogenesis</keyword>
<keyword evidence="8" id="KW-0282">Flagellum</keyword>
<comment type="subcellular location">
    <subcellularLocation>
        <location evidence="1 7">Cell membrane</location>
        <topology evidence="1 7">Multi-pass membrane protein</topology>
    </subcellularLocation>
</comment>
<dbReference type="Proteomes" id="UP000472676">
    <property type="component" value="Unassembled WGS sequence"/>
</dbReference>
<dbReference type="EMBL" id="JAAMOW010000011">
    <property type="protein sequence ID" value="NGY06902.1"/>
    <property type="molecule type" value="Genomic_DNA"/>
</dbReference>
<feature type="transmembrane region" description="Helical" evidence="7">
    <location>
        <begin position="74"/>
        <end position="93"/>
    </location>
</feature>
<keyword evidence="4 7" id="KW-0812">Transmembrane</keyword>
<dbReference type="InterPro" id="IPR042196">
    <property type="entry name" value="FHIPEP_4"/>
</dbReference>
<evidence type="ECO:0000256" key="2">
    <source>
        <dbReference type="ARBA" id="ARBA00008835"/>
    </source>
</evidence>
<dbReference type="PANTHER" id="PTHR30161">
    <property type="entry name" value="FLAGELLAR EXPORT PROTEIN, MEMBRANE FLHA SUBUNIT-RELATED"/>
    <property type="match status" value="1"/>
</dbReference>
<dbReference type="RefSeq" id="WP_166261305.1">
    <property type="nucleotide sequence ID" value="NZ_JAAMOW010000011.1"/>
</dbReference>
<dbReference type="GO" id="GO:0044780">
    <property type="term" value="P:bacterial-type flagellum assembly"/>
    <property type="evidence" value="ECO:0007669"/>
    <property type="project" value="InterPro"/>
</dbReference>
<dbReference type="PROSITE" id="PS00994">
    <property type="entry name" value="FHIPEP"/>
    <property type="match status" value="1"/>
</dbReference>
<feature type="transmembrane region" description="Helical" evidence="7">
    <location>
        <begin position="247"/>
        <end position="265"/>
    </location>
</feature>
<dbReference type="InterPro" id="IPR006301">
    <property type="entry name" value="FlhA"/>
</dbReference>
<keyword evidence="8" id="KW-0969">Cilium</keyword>
<keyword evidence="7" id="KW-1006">Bacterial flagellum protein export</keyword>
<gene>
    <name evidence="7 8" type="primary">flhA</name>
    <name evidence="8" type="ORF">G7Y85_19180</name>
</gene>